<name>A0A517W1W4_9PLAN</name>
<reference evidence="4 5" key="1">
    <citation type="submission" date="2019-03" db="EMBL/GenBank/DDBJ databases">
        <title>Deep-cultivation of Planctomycetes and their phenomic and genomic characterization uncovers novel biology.</title>
        <authorList>
            <person name="Wiegand S."/>
            <person name="Jogler M."/>
            <person name="Boedeker C."/>
            <person name="Pinto D."/>
            <person name="Vollmers J."/>
            <person name="Rivas-Marin E."/>
            <person name="Kohn T."/>
            <person name="Peeters S.H."/>
            <person name="Heuer A."/>
            <person name="Rast P."/>
            <person name="Oberbeckmann S."/>
            <person name="Bunk B."/>
            <person name="Jeske O."/>
            <person name="Meyerdierks A."/>
            <person name="Storesund J.E."/>
            <person name="Kallscheuer N."/>
            <person name="Luecker S."/>
            <person name="Lage O.M."/>
            <person name="Pohl T."/>
            <person name="Merkel B.J."/>
            <person name="Hornburger P."/>
            <person name="Mueller R.-W."/>
            <person name="Bruemmer F."/>
            <person name="Labrenz M."/>
            <person name="Spormann A.M."/>
            <person name="Op den Camp H."/>
            <person name="Overmann J."/>
            <person name="Amann R."/>
            <person name="Jetten M.S.M."/>
            <person name="Mascher T."/>
            <person name="Medema M.H."/>
            <person name="Devos D.P."/>
            <person name="Kaster A.-K."/>
            <person name="Ovreas L."/>
            <person name="Rohde M."/>
            <person name="Galperin M.Y."/>
            <person name="Jogler C."/>
        </authorList>
    </citation>
    <scope>NUCLEOTIDE SEQUENCE [LARGE SCALE GENOMIC DNA]</scope>
    <source>
        <strain evidence="4 5">V144</strain>
    </source>
</reference>
<dbReference type="EC" id="1.-.-.-" evidence="4"/>
<dbReference type="GO" id="GO:0016491">
    <property type="term" value="F:oxidoreductase activity"/>
    <property type="evidence" value="ECO:0007669"/>
    <property type="project" value="UniProtKB-KW"/>
</dbReference>
<dbReference type="InterPro" id="IPR051019">
    <property type="entry name" value="VLCFA-Steroid_DH"/>
</dbReference>
<evidence type="ECO:0000313" key="5">
    <source>
        <dbReference type="Proteomes" id="UP000318704"/>
    </source>
</evidence>
<accession>A0A517W1W4</accession>
<gene>
    <name evidence="4" type="ORF">V144x_47630</name>
</gene>
<proteinExistence type="inferred from homology"/>
<dbReference type="RefSeq" id="WP_144988584.1">
    <property type="nucleotide sequence ID" value="NZ_CP037920.1"/>
</dbReference>
<dbReference type="InterPro" id="IPR036291">
    <property type="entry name" value="NAD(P)-bd_dom_sf"/>
</dbReference>
<dbReference type="PIRSF" id="PIRSF000126">
    <property type="entry name" value="11-beta-HSD1"/>
    <property type="match status" value="1"/>
</dbReference>
<keyword evidence="3 4" id="KW-0560">Oxidoreductase</keyword>
<evidence type="ECO:0000256" key="2">
    <source>
        <dbReference type="ARBA" id="ARBA00006484"/>
    </source>
</evidence>
<dbReference type="InterPro" id="IPR020904">
    <property type="entry name" value="Sc_DH/Rdtase_CS"/>
</dbReference>
<dbReference type="InterPro" id="IPR002347">
    <property type="entry name" value="SDR_fam"/>
</dbReference>
<dbReference type="KEGG" id="gaw:V144x_47630"/>
<dbReference type="AlphaFoldDB" id="A0A517W1W4"/>
<dbReference type="PROSITE" id="PS00061">
    <property type="entry name" value="ADH_SHORT"/>
    <property type="match status" value="1"/>
</dbReference>
<dbReference type="PANTHER" id="PTHR43899">
    <property type="entry name" value="RH59310P"/>
    <property type="match status" value="1"/>
</dbReference>
<protein>
    <submittedName>
        <fullName evidence="4">Putative oxidoreductase</fullName>
        <ecNumber evidence="4">1.-.-.-</ecNumber>
    </submittedName>
</protein>
<evidence type="ECO:0000256" key="3">
    <source>
        <dbReference type="ARBA" id="ARBA00023002"/>
    </source>
</evidence>
<comment type="subcellular location">
    <subcellularLocation>
        <location evidence="1">Endoplasmic reticulum</location>
    </subcellularLocation>
</comment>
<dbReference type="Gene3D" id="3.40.50.720">
    <property type="entry name" value="NAD(P)-binding Rossmann-like Domain"/>
    <property type="match status" value="1"/>
</dbReference>
<evidence type="ECO:0000313" key="4">
    <source>
        <dbReference type="EMBL" id="QDT99252.1"/>
    </source>
</evidence>
<comment type="similarity">
    <text evidence="2">Belongs to the short-chain dehydrogenases/reductases (SDR) family.</text>
</comment>
<sequence length="279" mass="30007">MSSRNNSLHVYGPWAVVTGASSGIGQAMAVCLAEEGLNLVLVARQESILSKMCRDLENEFKIETRLVATDLSDPESFQRLIAQTQDLEVGLLVAAAGFGTSGKFIESQLDEELNMADVNCLAVLKQVHHFAIRFQERTKSGIILFSSIVGFQGAPNAAHYSATKAYIQNLGEALSVELSPHGIDVLTTAPGPTSSGFADRAKLKMGMAMTAESVAINTLRKLGRRHTVLPGFLSKLLVYVMIGLPRWAKVKIMGHVMHGMASTSAETKTKSESVADDVT</sequence>
<dbReference type="Pfam" id="PF00106">
    <property type="entry name" value="adh_short"/>
    <property type="match status" value="1"/>
</dbReference>
<dbReference type="PANTHER" id="PTHR43899:SF13">
    <property type="entry name" value="RH59310P"/>
    <property type="match status" value="1"/>
</dbReference>
<organism evidence="4 5">
    <name type="scientific">Gimesia aquarii</name>
    <dbReference type="NCBI Taxonomy" id="2527964"/>
    <lineage>
        <taxon>Bacteria</taxon>
        <taxon>Pseudomonadati</taxon>
        <taxon>Planctomycetota</taxon>
        <taxon>Planctomycetia</taxon>
        <taxon>Planctomycetales</taxon>
        <taxon>Planctomycetaceae</taxon>
        <taxon>Gimesia</taxon>
    </lineage>
</organism>
<dbReference type="EMBL" id="CP037920">
    <property type="protein sequence ID" value="QDT99252.1"/>
    <property type="molecule type" value="Genomic_DNA"/>
</dbReference>
<dbReference type="PRINTS" id="PR00081">
    <property type="entry name" value="GDHRDH"/>
</dbReference>
<evidence type="ECO:0000256" key="1">
    <source>
        <dbReference type="ARBA" id="ARBA00004240"/>
    </source>
</evidence>
<dbReference type="Proteomes" id="UP000318704">
    <property type="component" value="Chromosome"/>
</dbReference>
<dbReference type="SUPFAM" id="SSF51735">
    <property type="entry name" value="NAD(P)-binding Rossmann-fold domains"/>
    <property type="match status" value="1"/>
</dbReference>